<dbReference type="InterPro" id="IPR001079">
    <property type="entry name" value="Galectin_CRD"/>
</dbReference>
<dbReference type="InterPro" id="IPR013320">
    <property type="entry name" value="ConA-like_dom_sf"/>
</dbReference>
<evidence type="ECO:0000313" key="6">
    <source>
        <dbReference type="Proteomes" id="UP000314986"/>
    </source>
</evidence>
<dbReference type="Pfam" id="PF00337">
    <property type="entry name" value="Gal-bind_lectin"/>
    <property type="match status" value="1"/>
</dbReference>
<proteinExistence type="predicted"/>
<sequence length="164" mass="19236">MPRDRERERERESGDGKRSSQTRRLETVPFTAKFTEELGEESIIVIKGKLTDDPLRFDVNFQRGDSPEADILFHFNPRFKEELEKIIFNSRGPDGWGFQGEKYENITTRGSSFKLVFVVWRNCFQVSVSGRHILEFPHRIEEWKPDTVIVFGDIEVESIDVLRL</sequence>
<feature type="region of interest" description="Disordered" evidence="3">
    <location>
        <begin position="1"/>
        <end position="24"/>
    </location>
</feature>
<keyword evidence="6" id="KW-1185">Reference proteome</keyword>
<gene>
    <name evidence="5" type="primary">LOC103189025</name>
</gene>
<dbReference type="Proteomes" id="UP000314986">
    <property type="component" value="Unassembled WGS sequence"/>
</dbReference>
<protein>
    <recommendedName>
        <fullName evidence="2">Galectin</fullName>
    </recommendedName>
</protein>
<name>A0A4W3K8Y0_CALMI</name>
<reference evidence="6" key="1">
    <citation type="journal article" date="2006" name="Science">
        <title>Ancient noncoding elements conserved in the human genome.</title>
        <authorList>
            <person name="Venkatesh B."/>
            <person name="Kirkness E.F."/>
            <person name="Loh Y.H."/>
            <person name="Halpern A.L."/>
            <person name="Lee A.P."/>
            <person name="Johnson J."/>
            <person name="Dandona N."/>
            <person name="Viswanathan L.D."/>
            <person name="Tay A."/>
            <person name="Venter J.C."/>
            <person name="Strausberg R.L."/>
            <person name="Brenner S."/>
        </authorList>
    </citation>
    <scope>NUCLEOTIDE SEQUENCE [LARGE SCALE GENOMIC DNA]</scope>
</reference>
<dbReference type="Ensembl" id="ENSCMIT00000041509.1">
    <property type="protein sequence ID" value="ENSCMIP00000040930.1"/>
    <property type="gene ID" value="ENSCMIG00000017056.1"/>
</dbReference>
<feature type="domain" description="Galectin" evidence="4">
    <location>
        <begin position="30"/>
        <end position="162"/>
    </location>
</feature>
<accession>A0A4W3K8Y0</accession>
<dbReference type="InParanoid" id="A0A4W3K8Y0"/>
<evidence type="ECO:0000256" key="1">
    <source>
        <dbReference type="ARBA" id="ARBA00022734"/>
    </source>
</evidence>
<evidence type="ECO:0000259" key="4">
    <source>
        <dbReference type="PROSITE" id="PS51304"/>
    </source>
</evidence>
<keyword evidence="1 2" id="KW-0430">Lectin</keyword>
<dbReference type="SUPFAM" id="SSF49899">
    <property type="entry name" value="Concanavalin A-like lectins/glucanases"/>
    <property type="match status" value="1"/>
</dbReference>
<dbReference type="CDD" id="cd00070">
    <property type="entry name" value="GLECT"/>
    <property type="match status" value="1"/>
</dbReference>
<dbReference type="GeneTree" id="ENSGT00940000155727"/>
<dbReference type="SMART" id="SM00908">
    <property type="entry name" value="Gal-bind_lectin"/>
    <property type="match status" value="1"/>
</dbReference>
<dbReference type="PROSITE" id="PS51304">
    <property type="entry name" value="GALECTIN"/>
    <property type="match status" value="1"/>
</dbReference>
<reference evidence="5" key="4">
    <citation type="submission" date="2025-08" db="UniProtKB">
        <authorList>
            <consortium name="Ensembl"/>
        </authorList>
    </citation>
    <scope>IDENTIFICATION</scope>
</reference>
<dbReference type="PANTHER" id="PTHR11346">
    <property type="entry name" value="GALECTIN"/>
    <property type="match status" value="1"/>
</dbReference>
<dbReference type="InterPro" id="IPR044156">
    <property type="entry name" value="Galectin-like"/>
</dbReference>
<dbReference type="SMART" id="SM00276">
    <property type="entry name" value="GLECT"/>
    <property type="match status" value="1"/>
</dbReference>
<organism evidence="5 6">
    <name type="scientific">Callorhinchus milii</name>
    <name type="common">Ghost shark</name>
    <dbReference type="NCBI Taxonomy" id="7868"/>
    <lineage>
        <taxon>Eukaryota</taxon>
        <taxon>Metazoa</taxon>
        <taxon>Chordata</taxon>
        <taxon>Craniata</taxon>
        <taxon>Vertebrata</taxon>
        <taxon>Chondrichthyes</taxon>
        <taxon>Holocephali</taxon>
        <taxon>Chimaeriformes</taxon>
        <taxon>Callorhinchidae</taxon>
        <taxon>Callorhinchus</taxon>
    </lineage>
</organism>
<reference evidence="5" key="5">
    <citation type="submission" date="2025-09" db="UniProtKB">
        <authorList>
            <consortium name="Ensembl"/>
        </authorList>
    </citation>
    <scope>IDENTIFICATION</scope>
</reference>
<evidence type="ECO:0000256" key="2">
    <source>
        <dbReference type="RuleBase" id="RU102079"/>
    </source>
</evidence>
<reference evidence="6" key="3">
    <citation type="journal article" date="2014" name="Nature">
        <title>Elephant shark genome provides unique insights into gnathostome evolution.</title>
        <authorList>
            <consortium name="International Elephant Shark Genome Sequencing Consortium"/>
            <person name="Venkatesh B."/>
            <person name="Lee A.P."/>
            <person name="Ravi V."/>
            <person name="Maurya A.K."/>
            <person name="Lian M.M."/>
            <person name="Swann J.B."/>
            <person name="Ohta Y."/>
            <person name="Flajnik M.F."/>
            <person name="Sutoh Y."/>
            <person name="Kasahara M."/>
            <person name="Hoon S."/>
            <person name="Gangu V."/>
            <person name="Roy S.W."/>
            <person name="Irimia M."/>
            <person name="Korzh V."/>
            <person name="Kondrychyn I."/>
            <person name="Lim Z.W."/>
            <person name="Tay B.H."/>
            <person name="Tohari S."/>
            <person name="Kong K.W."/>
            <person name="Ho S."/>
            <person name="Lorente-Galdos B."/>
            <person name="Quilez J."/>
            <person name="Marques-Bonet T."/>
            <person name="Raney B.J."/>
            <person name="Ingham P.W."/>
            <person name="Tay A."/>
            <person name="Hillier L.W."/>
            <person name="Minx P."/>
            <person name="Boehm T."/>
            <person name="Wilson R.K."/>
            <person name="Brenner S."/>
            <person name="Warren W.C."/>
        </authorList>
    </citation>
    <scope>NUCLEOTIDE SEQUENCE [LARGE SCALE GENOMIC DNA]</scope>
</reference>
<dbReference type="PANTHER" id="PTHR11346:SF147">
    <property type="entry name" value="GALECTIN"/>
    <property type="match status" value="1"/>
</dbReference>
<dbReference type="GO" id="GO:0030246">
    <property type="term" value="F:carbohydrate binding"/>
    <property type="evidence" value="ECO:0007669"/>
    <property type="project" value="UniProtKB-UniRule"/>
</dbReference>
<reference evidence="6" key="2">
    <citation type="journal article" date="2007" name="PLoS Biol.">
        <title>Survey sequencing and comparative analysis of the elephant shark (Callorhinchus milii) genome.</title>
        <authorList>
            <person name="Venkatesh B."/>
            <person name="Kirkness E.F."/>
            <person name="Loh Y.H."/>
            <person name="Halpern A.L."/>
            <person name="Lee A.P."/>
            <person name="Johnson J."/>
            <person name="Dandona N."/>
            <person name="Viswanathan L.D."/>
            <person name="Tay A."/>
            <person name="Venter J.C."/>
            <person name="Strausberg R.L."/>
            <person name="Brenner S."/>
        </authorList>
    </citation>
    <scope>NUCLEOTIDE SEQUENCE [LARGE SCALE GENOMIC DNA]</scope>
</reference>
<dbReference type="OMA" id="ILDYPHR"/>
<evidence type="ECO:0000313" key="5">
    <source>
        <dbReference type="Ensembl" id="ENSCMIP00000040930.1"/>
    </source>
</evidence>
<evidence type="ECO:0000256" key="3">
    <source>
        <dbReference type="SAM" id="MobiDB-lite"/>
    </source>
</evidence>
<dbReference type="AlphaFoldDB" id="A0A4W3K8Y0"/>
<dbReference type="Gene3D" id="2.60.120.200">
    <property type="match status" value="1"/>
</dbReference>